<dbReference type="AlphaFoldDB" id="A0A7S3PTJ9"/>
<feature type="compositionally biased region" description="Polar residues" evidence="1">
    <location>
        <begin position="1"/>
        <end position="15"/>
    </location>
</feature>
<sequence>MTQLFRGNNLVNPTTKCADDNPRRRPSSSVRGICTSNQVRVLKGVYRFNGTYIHVIVMLCFGRRLYFACLCDIMSRLHGFKVWSPTLALKLSRFMRSFMK</sequence>
<evidence type="ECO:0000256" key="1">
    <source>
        <dbReference type="SAM" id="MobiDB-lite"/>
    </source>
</evidence>
<proteinExistence type="predicted"/>
<protein>
    <submittedName>
        <fullName evidence="2">Uncharacterized protein</fullName>
    </submittedName>
</protein>
<gene>
    <name evidence="2" type="ORF">ASTO00021_LOCUS19740</name>
</gene>
<dbReference type="EMBL" id="HBIN01029577">
    <property type="protein sequence ID" value="CAE0449764.1"/>
    <property type="molecule type" value="Transcribed_RNA"/>
</dbReference>
<name>A0A7S3PTJ9_9STRA</name>
<evidence type="ECO:0000313" key="2">
    <source>
        <dbReference type="EMBL" id="CAE0449764.1"/>
    </source>
</evidence>
<feature type="region of interest" description="Disordered" evidence="1">
    <location>
        <begin position="1"/>
        <end position="29"/>
    </location>
</feature>
<reference evidence="2" key="1">
    <citation type="submission" date="2021-01" db="EMBL/GenBank/DDBJ databases">
        <authorList>
            <person name="Corre E."/>
            <person name="Pelletier E."/>
            <person name="Niang G."/>
            <person name="Scheremetjew M."/>
            <person name="Finn R."/>
            <person name="Kale V."/>
            <person name="Holt S."/>
            <person name="Cochrane G."/>
            <person name="Meng A."/>
            <person name="Brown T."/>
            <person name="Cohen L."/>
        </authorList>
    </citation>
    <scope>NUCLEOTIDE SEQUENCE</scope>
    <source>
        <strain evidence="2">GSBS06</strain>
    </source>
</reference>
<accession>A0A7S3PTJ9</accession>
<organism evidence="2">
    <name type="scientific">Aplanochytrium stocchinoi</name>
    <dbReference type="NCBI Taxonomy" id="215587"/>
    <lineage>
        <taxon>Eukaryota</taxon>
        <taxon>Sar</taxon>
        <taxon>Stramenopiles</taxon>
        <taxon>Bigyra</taxon>
        <taxon>Labyrinthulomycetes</taxon>
        <taxon>Thraustochytrida</taxon>
        <taxon>Thraustochytriidae</taxon>
        <taxon>Aplanochytrium</taxon>
    </lineage>
</organism>